<dbReference type="InterPro" id="IPR000653">
    <property type="entry name" value="DegT/StrS_aminotransferase"/>
</dbReference>
<dbReference type="SUPFAM" id="SSF53383">
    <property type="entry name" value="PLP-dependent transferases"/>
    <property type="match status" value="1"/>
</dbReference>
<dbReference type="EMBL" id="DXAY01000159">
    <property type="protein sequence ID" value="HIZ74934.1"/>
    <property type="molecule type" value="Genomic_DNA"/>
</dbReference>
<dbReference type="InterPro" id="IPR015424">
    <property type="entry name" value="PyrdxlP-dep_Trfase"/>
</dbReference>
<evidence type="ECO:0000313" key="4">
    <source>
        <dbReference type="EMBL" id="HIZ74934.1"/>
    </source>
</evidence>
<reference evidence="4" key="2">
    <citation type="submission" date="2021-04" db="EMBL/GenBank/DDBJ databases">
        <authorList>
            <person name="Gilroy R."/>
        </authorList>
    </citation>
    <scope>NUCLEOTIDE SEQUENCE</scope>
    <source>
        <strain evidence="4">CHK196-3914</strain>
    </source>
</reference>
<accession>A0A9D2K2P7</accession>
<dbReference type="PANTHER" id="PTHR30244">
    <property type="entry name" value="TRANSAMINASE"/>
    <property type="match status" value="1"/>
</dbReference>
<feature type="modified residue" description="N6-(pyridoxal phosphate)lysine" evidence="2">
    <location>
        <position position="197"/>
    </location>
</feature>
<sequence>MKVDFSLPDIREEDIQEVVETLRSGWITTGPRTKQFEKEIARMCGTEYAVCLASATASMEMTLRIMGIGPGDEVITTAYTYTASCSVICHVGATPVLVDTLPGSFEMDPAQVERAVTEKTKAIICVDLAGIVYSRYDEIYRIAEEKRPMFRPSNERQEALGRILVMADGAHAFGASRDGKMSGQIADFTCFSFHAVKNLTTAEGGAATWSDTVRKAGIDGKRLYREYMLLSLHGQSKDALAKTRAGAWEYDIVAPFYKCNMTDIQAALGLSQLRRYESIFDRRREMIRRYDEAWPEEKVQVLSHYGDTWRSSGHLYLTRLNGKNREEC</sequence>
<dbReference type="AlphaFoldDB" id="A0A9D2K2P7"/>
<dbReference type="Pfam" id="PF01041">
    <property type="entry name" value="DegT_DnrJ_EryC1"/>
    <property type="match status" value="1"/>
</dbReference>
<dbReference type="GO" id="GO:0030170">
    <property type="term" value="F:pyridoxal phosphate binding"/>
    <property type="evidence" value="ECO:0007669"/>
    <property type="project" value="TreeGrafter"/>
</dbReference>
<proteinExistence type="inferred from homology"/>
<evidence type="ECO:0000256" key="3">
    <source>
        <dbReference type="RuleBase" id="RU004508"/>
    </source>
</evidence>
<dbReference type="FunFam" id="3.40.640.10:FF:000077">
    <property type="entry name" value="Spore coat polysaccharide biosynthesis protein spsC"/>
    <property type="match status" value="1"/>
</dbReference>
<evidence type="ECO:0000313" key="5">
    <source>
        <dbReference type="Proteomes" id="UP000824116"/>
    </source>
</evidence>
<dbReference type="GO" id="GO:0008483">
    <property type="term" value="F:transaminase activity"/>
    <property type="evidence" value="ECO:0007669"/>
    <property type="project" value="UniProtKB-KW"/>
</dbReference>
<dbReference type="Gene3D" id="3.40.640.10">
    <property type="entry name" value="Type I PLP-dependent aspartate aminotransferase-like (Major domain)"/>
    <property type="match status" value="1"/>
</dbReference>
<feature type="non-terminal residue" evidence="4">
    <location>
        <position position="328"/>
    </location>
</feature>
<dbReference type="GO" id="GO:0000271">
    <property type="term" value="P:polysaccharide biosynthetic process"/>
    <property type="evidence" value="ECO:0007669"/>
    <property type="project" value="TreeGrafter"/>
</dbReference>
<protein>
    <submittedName>
        <fullName evidence="4">DegT/DnrJ/EryC1/StrS aminotransferase family protein</fullName>
    </submittedName>
</protein>
<keyword evidence="2 3" id="KW-0663">Pyridoxal phosphate</keyword>
<comment type="similarity">
    <text evidence="3">Belongs to the DegT/DnrJ/EryC1 family.</text>
</comment>
<keyword evidence="4" id="KW-0032">Aminotransferase</keyword>
<dbReference type="InterPro" id="IPR015421">
    <property type="entry name" value="PyrdxlP-dep_Trfase_major"/>
</dbReference>
<reference evidence="4" key="1">
    <citation type="journal article" date="2021" name="PeerJ">
        <title>Extensive microbial diversity within the chicken gut microbiome revealed by metagenomics and culture.</title>
        <authorList>
            <person name="Gilroy R."/>
            <person name="Ravi A."/>
            <person name="Getino M."/>
            <person name="Pursley I."/>
            <person name="Horton D.L."/>
            <person name="Alikhan N.F."/>
            <person name="Baker D."/>
            <person name="Gharbi K."/>
            <person name="Hall N."/>
            <person name="Watson M."/>
            <person name="Adriaenssens E.M."/>
            <person name="Foster-Nyarko E."/>
            <person name="Jarju S."/>
            <person name="Secka A."/>
            <person name="Antonio M."/>
            <person name="Oren A."/>
            <person name="Chaudhuri R.R."/>
            <person name="La Ragione R."/>
            <person name="Hildebrand F."/>
            <person name="Pallen M.J."/>
        </authorList>
    </citation>
    <scope>NUCLEOTIDE SEQUENCE</scope>
    <source>
        <strain evidence="4">CHK196-3914</strain>
    </source>
</reference>
<organism evidence="4 5">
    <name type="scientific">Candidatus Mediterraneibacter stercoravium</name>
    <dbReference type="NCBI Taxonomy" id="2838685"/>
    <lineage>
        <taxon>Bacteria</taxon>
        <taxon>Bacillati</taxon>
        <taxon>Bacillota</taxon>
        <taxon>Clostridia</taxon>
        <taxon>Lachnospirales</taxon>
        <taxon>Lachnospiraceae</taxon>
        <taxon>Mediterraneibacter</taxon>
    </lineage>
</organism>
<dbReference type="PANTHER" id="PTHR30244:SF34">
    <property type="entry name" value="DTDP-4-AMINO-4,6-DIDEOXYGALACTOSE TRANSAMINASE"/>
    <property type="match status" value="1"/>
</dbReference>
<evidence type="ECO:0000256" key="2">
    <source>
        <dbReference type="PIRSR" id="PIRSR000390-2"/>
    </source>
</evidence>
<dbReference type="Proteomes" id="UP000824116">
    <property type="component" value="Unassembled WGS sequence"/>
</dbReference>
<evidence type="ECO:0000256" key="1">
    <source>
        <dbReference type="PIRSR" id="PIRSR000390-1"/>
    </source>
</evidence>
<dbReference type="PIRSF" id="PIRSF000390">
    <property type="entry name" value="PLP_StrS"/>
    <property type="match status" value="1"/>
</dbReference>
<gene>
    <name evidence="4" type="ORF">H9723_06805</name>
</gene>
<dbReference type="CDD" id="cd00616">
    <property type="entry name" value="AHBA_syn"/>
    <property type="match status" value="1"/>
</dbReference>
<comment type="caution">
    <text evidence="4">The sequence shown here is derived from an EMBL/GenBank/DDBJ whole genome shotgun (WGS) entry which is preliminary data.</text>
</comment>
<name>A0A9D2K2P7_9FIRM</name>
<keyword evidence="4" id="KW-0808">Transferase</keyword>
<feature type="active site" description="Proton acceptor" evidence="1">
    <location>
        <position position="197"/>
    </location>
</feature>